<dbReference type="InterPro" id="IPR035069">
    <property type="entry name" value="TTHA1013/TTHA0281-like"/>
</dbReference>
<dbReference type="EMBL" id="JADEWZ010000005">
    <property type="protein sequence ID" value="MBE9115251.1"/>
    <property type="molecule type" value="Genomic_DNA"/>
</dbReference>
<sequence>MAQSKEVQGQSLEYYLSLKYPMSLYPEEDGGYTVIIPDLPGCLAQGDTLEEALENINEARELWIETVYRGNKKTIPSPSKRNSKVSSDS</sequence>
<dbReference type="AlphaFoldDB" id="A0A8J7DU72"/>
<dbReference type="InterPro" id="IPR051404">
    <property type="entry name" value="TA_system_antitoxin"/>
</dbReference>
<name>A0A8J7DU72_9CYAN</name>
<keyword evidence="3" id="KW-1185">Reference proteome</keyword>
<proteinExistence type="predicted"/>
<dbReference type="PANTHER" id="PTHR34504:SF2">
    <property type="entry name" value="UPF0150 PROTEIN SSL0259"/>
    <property type="match status" value="1"/>
</dbReference>
<evidence type="ECO:0000313" key="3">
    <source>
        <dbReference type="Proteomes" id="UP000654482"/>
    </source>
</evidence>
<reference evidence="2" key="1">
    <citation type="submission" date="2020-10" db="EMBL/GenBank/DDBJ databases">
        <authorList>
            <person name="Castelo-Branco R."/>
            <person name="Eusebio N."/>
            <person name="Adriana R."/>
            <person name="Vieira A."/>
            <person name="Brugerolle De Fraissinette N."/>
            <person name="Rezende De Castro R."/>
            <person name="Schneider M.P."/>
            <person name="Vasconcelos V."/>
            <person name="Leao P.N."/>
        </authorList>
    </citation>
    <scope>NUCLEOTIDE SEQUENCE</scope>
    <source>
        <strain evidence="2">LEGE 07157</strain>
    </source>
</reference>
<protein>
    <submittedName>
        <fullName evidence="2">Type II toxin-antitoxin system HicB family antitoxin</fullName>
    </submittedName>
</protein>
<gene>
    <name evidence="2" type="ORF">IQ249_04985</name>
</gene>
<organism evidence="2 3">
    <name type="scientific">Lusitaniella coriacea LEGE 07157</name>
    <dbReference type="NCBI Taxonomy" id="945747"/>
    <lineage>
        <taxon>Bacteria</taxon>
        <taxon>Bacillati</taxon>
        <taxon>Cyanobacteriota</taxon>
        <taxon>Cyanophyceae</taxon>
        <taxon>Spirulinales</taxon>
        <taxon>Lusitaniellaceae</taxon>
        <taxon>Lusitaniella</taxon>
    </lineage>
</organism>
<feature type="domain" description="HicB-like antitoxin of toxin-antitoxin system" evidence="1">
    <location>
        <begin position="20"/>
        <end position="80"/>
    </location>
</feature>
<dbReference type="RefSeq" id="WP_194028332.1">
    <property type="nucleotide sequence ID" value="NZ_JADEWZ010000005.1"/>
</dbReference>
<dbReference type="Pfam" id="PF15919">
    <property type="entry name" value="HicB_lk_antitox"/>
    <property type="match status" value="1"/>
</dbReference>
<evidence type="ECO:0000313" key="2">
    <source>
        <dbReference type="EMBL" id="MBE9115251.1"/>
    </source>
</evidence>
<dbReference type="SUPFAM" id="SSF143100">
    <property type="entry name" value="TTHA1013/TTHA0281-like"/>
    <property type="match status" value="1"/>
</dbReference>
<dbReference type="PANTHER" id="PTHR34504">
    <property type="entry name" value="ANTITOXIN HICB"/>
    <property type="match status" value="1"/>
</dbReference>
<evidence type="ECO:0000259" key="1">
    <source>
        <dbReference type="Pfam" id="PF15919"/>
    </source>
</evidence>
<comment type="caution">
    <text evidence="2">The sequence shown here is derived from an EMBL/GenBank/DDBJ whole genome shotgun (WGS) entry which is preliminary data.</text>
</comment>
<dbReference type="InterPro" id="IPR031807">
    <property type="entry name" value="HicB-like"/>
</dbReference>
<accession>A0A8J7DU72</accession>
<dbReference type="Gene3D" id="3.30.160.250">
    <property type="match status" value="1"/>
</dbReference>
<dbReference type="Proteomes" id="UP000654482">
    <property type="component" value="Unassembled WGS sequence"/>
</dbReference>